<keyword evidence="4" id="KW-0732">Signal</keyword>
<reference evidence="10" key="1">
    <citation type="submission" date="2023-08" db="EMBL/GenBank/DDBJ databases">
        <authorList>
            <person name="Audoor S."/>
            <person name="Bilcke G."/>
        </authorList>
    </citation>
    <scope>NUCLEOTIDE SEQUENCE</scope>
</reference>
<comment type="caution">
    <text evidence="10">The sequence shown here is derived from an EMBL/GenBank/DDBJ whole genome shotgun (WGS) entry which is preliminary data.</text>
</comment>
<evidence type="ECO:0000313" key="11">
    <source>
        <dbReference type="Proteomes" id="UP001295423"/>
    </source>
</evidence>
<proteinExistence type="inferred from homology"/>
<feature type="coiled-coil region" evidence="7">
    <location>
        <begin position="240"/>
        <end position="267"/>
    </location>
</feature>
<dbReference type="Pfam" id="PF01105">
    <property type="entry name" value="EMP24_GP25L"/>
    <property type="match status" value="1"/>
</dbReference>
<dbReference type="PANTHER" id="PTHR22811">
    <property type="entry name" value="TRANSMEMBRANE EMP24 DOMAIN-CONTAINING PROTEIN"/>
    <property type="match status" value="1"/>
</dbReference>
<evidence type="ECO:0000256" key="6">
    <source>
        <dbReference type="ARBA" id="ARBA00023136"/>
    </source>
</evidence>
<evidence type="ECO:0000256" key="7">
    <source>
        <dbReference type="SAM" id="Coils"/>
    </source>
</evidence>
<keyword evidence="3" id="KW-0812">Transmembrane</keyword>
<gene>
    <name evidence="10" type="ORF">CYCCA115_LOCUS22474</name>
</gene>
<comment type="similarity">
    <text evidence="2">Belongs to the EMP24/GP25L family.</text>
</comment>
<accession>A0AAD2G9T9</accession>
<sequence>MQRLRNIVALACLGNYAWSIPMQLNLKQRANECFYETLEEGEAVTMSVFILSGSELKATARLEGPIAPASVEDPGELYRLEQKFTAHNALMSVNEMVDFEHMNESEDEEEMSSDDEEPIDPDDPDAVERKRLKRQKQREKFLEVKRQKERRRIAQHKRILKEGEPVVYTARAPEAGWYRACVEATWNQVIAEFEMRKQSRLGAVDQDGHVITWELKEMLEEDGELEKDTAAQEGIKEEDFQSTREKVKELRRLLNEIQGMQQKERRRLAMHAETNEHSHSRMVLSSLLETLLFMGVTGYQVYTIRTWFSGAPALGR</sequence>
<dbReference type="SMART" id="SM01190">
    <property type="entry name" value="EMP24_GP25L"/>
    <property type="match status" value="1"/>
</dbReference>
<feature type="compositionally biased region" description="Acidic residues" evidence="8">
    <location>
        <begin position="105"/>
        <end position="125"/>
    </location>
</feature>
<feature type="region of interest" description="Disordered" evidence="8">
    <location>
        <begin position="102"/>
        <end position="125"/>
    </location>
</feature>
<dbReference type="InterPro" id="IPR009038">
    <property type="entry name" value="GOLD_dom"/>
</dbReference>
<evidence type="ECO:0000256" key="4">
    <source>
        <dbReference type="ARBA" id="ARBA00022729"/>
    </source>
</evidence>
<evidence type="ECO:0000256" key="1">
    <source>
        <dbReference type="ARBA" id="ARBA00004479"/>
    </source>
</evidence>
<keyword evidence="7" id="KW-0175">Coiled coil</keyword>
<evidence type="ECO:0000256" key="8">
    <source>
        <dbReference type="SAM" id="MobiDB-lite"/>
    </source>
</evidence>
<keyword evidence="6" id="KW-0472">Membrane</keyword>
<evidence type="ECO:0000256" key="3">
    <source>
        <dbReference type="ARBA" id="ARBA00022692"/>
    </source>
</evidence>
<dbReference type="InterPro" id="IPR015720">
    <property type="entry name" value="Emp24-like"/>
</dbReference>
<dbReference type="AlphaFoldDB" id="A0AAD2G9T9"/>
<keyword evidence="11" id="KW-1185">Reference proteome</keyword>
<protein>
    <recommendedName>
        <fullName evidence="9">GOLD domain-containing protein</fullName>
    </recommendedName>
</protein>
<organism evidence="10 11">
    <name type="scientific">Cylindrotheca closterium</name>
    <dbReference type="NCBI Taxonomy" id="2856"/>
    <lineage>
        <taxon>Eukaryota</taxon>
        <taxon>Sar</taxon>
        <taxon>Stramenopiles</taxon>
        <taxon>Ochrophyta</taxon>
        <taxon>Bacillariophyta</taxon>
        <taxon>Bacillariophyceae</taxon>
        <taxon>Bacillariophycidae</taxon>
        <taxon>Bacillariales</taxon>
        <taxon>Bacillariaceae</taxon>
        <taxon>Cylindrotheca</taxon>
    </lineage>
</organism>
<dbReference type="EMBL" id="CAKOGP040002313">
    <property type="protein sequence ID" value="CAJ1966888.1"/>
    <property type="molecule type" value="Genomic_DNA"/>
</dbReference>
<feature type="domain" description="GOLD" evidence="9">
    <location>
        <begin position="21"/>
        <end position="309"/>
    </location>
</feature>
<name>A0AAD2G9T9_9STRA</name>
<comment type="subcellular location">
    <subcellularLocation>
        <location evidence="1">Membrane</location>
        <topology evidence="1">Single-pass type I membrane protein</topology>
    </subcellularLocation>
</comment>
<keyword evidence="5" id="KW-1133">Transmembrane helix</keyword>
<evidence type="ECO:0000256" key="2">
    <source>
        <dbReference type="ARBA" id="ARBA00007104"/>
    </source>
</evidence>
<dbReference type="GO" id="GO:0016020">
    <property type="term" value="C:membrane"/>
    <property type="evidence" value="ECO:0007669"/>
    <property type="project" value="UniProtKB-SubCell"/>
</dbReference>
<dbReference type="Proteomes" id="UP001295423">
    <property type="component" value="Unassembled WGS sequence"/>
</dbReference>
<evidence type="ECO:0000256" key="5">
    <source>
        <dbReference type="ARBA" id="ARBA00022989"/>
    </source>
</evidence>
<evidence type="ECO:0000313" key="10">
    <source>
        <dbReference type="EMBL" id="CAJ1966888.1"/>
    </source>
</evidence>
<evidence type="ECO:0000259" key="9">
    <source>
        <dbReference type="SMART" id="SM01190"/>
    </source>
</evidence>